<dbReference type="InterPro" id="IPR012480">
    <property type="entry name" value="Hepar_II_III_C"/>
</dbReference>
<reference evidence="4" key="2">
    <citation type="submission" date="2022-12" db="EMBL/GenBank/DDBJ databases">
        <authorList>
            <person name="Sun Q."/>
            <person name="Kim S."/>
        </authorList>
    </citation>
    <scope>NUCLEOTIDE SEQUENCE</scope>
    <source>
        <strain evidence="4">KCTC 12344</strain>
    </source>
</reference>
<evidence type="ECO:0000256" key="2">
    <source>
        <dbReference type="SAM" id="SignalP"/>
    </source>
</evidence>
<evidence type="ECO:0000313" key="5">
    <source>
        <dbReference type="Proteomes" id="UP000619512"/>
    </source>
</evidence>
<organism evidence="4 5">
    <name type="scientific">Pseudoduganella plicata</name>
    <dbReference type="NCBI Taxonomy" id="321984"/>
    <lineage>
        <taxon>Bacteria</taxon>
        <taxon>Pseudomonadati</taxon>
        <taxon>Pseudomonadota</taxon>
        <taxon>Betaproteobacteria</taxon>
        <taxon>Burkholderiales</taxon>
        <taxon>Oxalobacteraceae</taxon>
        <taxon>Telluria group</taxon>
        <taxon>Pseudoduganella</taxon>
    </lineage>
</organism>
<dbReference type="Proteomes" id="UP000619512">
    <property type="component" value="Unassembled WGS sequence"/>
</dbReference>
<dbReference type="Gene3D" id="2.70.98.70">
    <property type="match status" value="1"/>
</dbReference>
<dbReference type="RefSeq" id="WP_189568676.1">
    <property type="nucleotide sequence ID" value="NZ_BMWW01000002.1"/>
</dbReference>
<name>A0AA88C7V3_9BURK</name>
<comment type="subcellular location">
    <subcellularLocation>
        <location evidence="1">Cell envelope</location>
    </subcellularLocation>
</comment>
<proteinExistence type="predicted"/>
<reference evidence="4" key="1">
    <citation type="journal article" date="2014" name="Int. J. Syst. Evol. Microbiol.">
        <title>Complete genome sequence of Corynebacterium casei LMG S-19264T (=DSM 44701T), isolated from a smear-ripened cheese.</title>
        <authorList>
            <consortium name="US DOE Joint Genome Institute (JGI-PGF)"/>
            <person name="Walter F."/>
            <person name="Albersmeier A."/>
            <person name="Kalinowski J."/>
            <person name="Ruckert C."/>
        </authorList>
    </citation>
    <scope>NUCLEOTIDE SEQUENCE</scope>
    <source>
        <strain evidence="4">KCTC 12344</strain>
    </source>
</reference>
<evidence type="ECO:0000259" key="3">
    <source>
        <dbReference type="Pfam" id="PF07940"/>
    </source>
</evidence>
<keyword evidence="2" id="KW-0732">Signal</keyword>
<feature type="signal peptide" evidence="2">
    <location>
        <begin position="1"/>
        <end position="20"/>
    </location>
</feature>
<dbReference type="InterPro" id="IPR008929">
    <property type="entry name" value="Chondroitin_lyas"/>
</dbReference>
<protein>
    <recommendedName>
        <fullName evidence="3">Heparinase II/III-like C-terminal domain-containing protein</fullName>
    </recommendedName>
</protein>
<feature type="chain" id="PRO_5041712672" description="Heparinase II/III-like C-terminal domain-containing protein" evidence="2">
    <location>
        <begin position="21"/>
        <end position="911"/>
    </location>
</feature>
<evidence type="ECO:0000313" key="4">
    <source>
        <dbReference type="EMBL" id="GGY83371.1"/>
    </source>
</evidence>
<gene>
    <name evidence="4" type="ORF">GCM10007388_15490</name>
</gene>
<dbReference type="EMBL" id="BMWW01000002">
    <property type="protein sequence ID" value="GGY83371.1"/>
    <property type="molecule type" value="Genomic_DNA"/>
</dbReference>
<dbReference type="Gene3D" id="1.50.10.100">
    <property type="entry name" value="Chondroitin AC/alginate lyase"/>
    <property type="match status" value="1"/>
</dbReference>
<dbReference type="PROSITE" id="PS51257">
    <property type="entry name" value="PROKAR_LIPOPROTEIN"/>
    <property type="match status" value="1"/>
</dbReference>
<dbReference type="GO" id="GO:0030313">
    <property type="term" value="C:cell envelope"/>
    <property type="evidence" value="ECO:0007669"/>
    <property type="project" value="UniProtKB-SubCell"/>
</dbReference>
<dbReference type="AlphaFoldDB" id="A0AA88C7V3"/>
<sequence>MLIKTAAAVSLSVLSMSCYAGINSFTSNGRADGLPTVVPKQSIKLEWSVTPGVSVTLDGAPVTGSLVSVIVPEQGSALAVTYTLRTSDGGVKTLNFRYGSALTGEFIKERYTAGCDPREPVPTHYYPRVEPRHCATVRVEHPVFVWPQADSLKEYSMSFTLVDPDGNKIVDRQSVSIPRLLLDQPLTKTGVYTWTVVFARAGYGDRTQTRKFEYLGAELDSYPSAATVTATVRQKQHPRIVPRENNGTPVSFTTIRSKLGGGHLETLYDRLLTTALAEKDISTLPPEPNTGMSGTGRTNATITATRPLERIAIAAVITKDSTYRDAALKRMLAMAAWDVSGDGPTGETTEGDQANREIYLTLARALDLLYADMTAAEKKQSVPIAQAIVARMKLAIDHYDKKFELLPNLQENPYDSHGLTGALYLAEALMYTSGMDLDGFKVDPDGTMLSQAWDRAVTTLAPWGSGDDSAFGNSTYYGWMTLDVYSRTLAAFKLLADIDLGNTPALHKFHDNFIAFTPRTREKDTLLGSPFGDSAERTDNYYSYAWNSYRLYAHVTGKPIDEWYYRDNSPKLEIGDNTQLRFFNFFMFGLSVPPGTAETPELPNSYLFEDAGLVAMHSDTANPDRSSLYFRSSRLGTYNHNHGDNNGFAFVSKGSPIFISSGEYGTGDENVPSEKKALLRRATRYKNALTYDDGMGQAEPKDTTRFGIPEASMRTVGRLTNYYTSDTGWTVTTGDATSAYQQRIADYPFWESRLKSAIRTVAYNRKLGIAVIYDYAESDKPRYWAVNFHTPREISRMKGELGSGKFQVFRSKKAGAVPADDEPPSSFVCVTQHGLAGALGPVPLPYPASNQYHYEYKTKAAWTEYWGMTVILENCADKDNTPVTYGVKQQMTVTRGTAALRFDKGTVQIAE</sequence>
<comment type="caution">
    <text evidence="4">The sequence shown here is derived from an EMBL/GenBank/DDBJ whole genome shotgun (WGS) entry which is preliminary data.</text>
</comment>
<dbReference type="GO" id="GO:0016829">
    <property type="term" value="F:lyase activity"/>
    <property type="evidence" value="ECO:0007669"/>
    <property type="project" value="InterPro"/>
</dbReference>
<evidence type="ECO:0000256" key="1">
    <source>
        <dbReference type="ARBA" id="ARBA00004196"/>
    </source>
</evidence>
<accession>A0AA88C7V3</accession>
<dbReference type="Pfam" id="PF07940">
    <property type="entry name" value="Hepar_II_III_C"/>
    <property type="match status" value="1"/>
</dbReference>
<feature type="domain" description="Heparinase II/III-like C-terminal" evidence="3">
    <location>
        <begin position="603"/>
        <end position="705"/>
    </location>
</feature>